<evidence type="ECO:0000256" key="1">
    <source>
        <dbReference type="ARBA" id="ARBA00004442"/>
    </source>
</evidence>
<feature type="domain" description="TonB-dependent receptor-like beta-barrel" evidence="6">
    <location>
        <begin position="480"/>
        <end position="973"/>
    </location>
</feature>
<dbReference type="Pfam" id="PF00593">
    <property type="entry name" value="TonB_dep_Rec_b-barrel"/>
    <property type="match status" value="1"/>
</dbReference>
<dbReference type="PANTHER" id="PTHR40980:SF3">
    <property type="entry name" value="TONB-DEPENDENT RECEPTOR-LIKE BETA-BARREL DOMAIN-CONTAINING PROTEIN"/>
    <property type="match status" value="1"/>
</dbReference>
<dbReference type="Gene3D" id="2.40.170.20">
    <property type="entry name" value="TonB-dependent receptor, beta-barrel domain"/>
    <property type="match status" value="1"/>
</dbReference>
<evidence type="ECO:0000313" key="8">
    <source>
        <dbReference type="EMBL" id="OZY87840.1"/>
    </source>
</evidence>
<dbReference type="AlphaFoldDB" id="A0A266QDG3"/>
<dbReference type="GO" id="GO:0009279">
    <property type="term" value="C:cell outer membrane"/>
    <property type="evidence" value="ECO:0007669"/>
    <property type="project" value="UniProtKB-SubCell"/>
</dbReference>
<sequence length="1006" mass="110425">MRYPQFKKTFLSSFIAAVSVASLGVPAFAQTEPVDNKGALEEVVVTGIRGSQKAAVDVKRNSAVIVDSIVAEDIGKLPDVTIADSLQRVTGVQIQRTAGEGSSLNVRGMPQVLTTLNGESFLSPWSITGVGANYSDIPASMISGVDVIKSQSAATTAGGISGVVDLKTRRALDMDEGWTATAALEGSEGSITKDANHDFNGFIGWNNGDMGFTLGAFSSLTNAANYQMYEDSRLGFVNSGGDPYDLNGDGNTTTDRYLVPGGYGVRAYVMEREREGFAASFQSRLSDSLTFSSEVFYTKMDQYDRGVETQFNGSRDSNYDVLRPGTITKKEAVVPGSGNTPDRVINSVQVAVVEAPDFQATTKSKQNHTDAINTNFELAFDSGDAFKGALRYVHSEANKTYEEATFQQGTPVWYWVDADGDGQDDPVDPFLVTVDYTKEYPTFAYADDLSSPDRLNLFQAFAIGQKDEATMDVLRADGSYEFQVADFKSFDFGVRLDRRDVKTTKYDYLTPTGRYSTWSDPNVPSDKWFQPLPGDYVWQRYPDWYDFKGNSDLGQAPFDDLKSQLISYNDFGPFKGFETGVAALDPGSLDDVNGFMNSIYPGATKFADPAKAYSVVEETASAYFQGNFESDTGVFGIPYSGNLGVRVVQTEREVVNSTYAASAVPAEGTYYGGGADAALGKPPQGWQVMFKSLGTKKTNASFTDVLPAANISFFPADDVIVRFGYNKTMSRNDLVNVGEDETLWYQEYKVYTPDGDREDADGKYKVVNSPGGGNDQGNPNVKPWRADNWNASTEWYFSEGGILGLGVFLIQVDTATETLQEARAYPDSDGVVRRTANVWTTQNVSGSDLKGFEVGYKQSFDFLPGLLGNTGMEFNYTYSDSDSGDEDLEGKSFPLQSNSKHQYNAILWFQGEKLSSRIAYNWRSEIYQGRVGLNTNEAPISLGNWTEAAGYLDASINYDVIENVTLYLQGTNLTETNYRNYAQFEDQFHSLSVQERRVAIGVRVRL</sequence>
<organism evidence="8 9">
    <name type="scientific">Cellvibrio mixtus</name>
    <dbReference type="NCBI Taxonomy" id="39650"/>
    <lineage>
        <taxon>Bacteria</taxon>
        <taxon>Pseudomonadati</taxon>
        <taxon>Pseudomonadota</taxon>
        <taxon>Gammaproteobacteria</taxon>
        <taxon>Cellvibrionales</taxon>
        <taxon>Cellvibrionaceae</taxon>
        <taxon>Cellvibrio</taxon>
    </lineage>
</organism>
<reference evidence="9" key="1">
    <citation type="submission" date="2017-05" db="EMBL/GenBank/DDBJ databases">
        <authorList>
            <person name="Barney B.M."/>
        </authorList>
    </citation>
    <scope>NUCLEOTIDE SEQUENCE [LARGE SCALE GENOMIC DNA]</scope>
    <source>
        <strain evidence="9">PSBB022</strain>
    </source>
</reference>
<dbReference type="InterPro" id="IPR036942">
    <property type="entry name" value="Beta-barrel_TonB_sf"/>
</dbReference>
<evidence type="ECO:0000256" key="4">
    <source>
        <dbReference type="RuleBase" id="RU003357"/>
    </source>
</evidence>
<keyword evidence="5" id="KW-0732">Signal</keyword>
<comment type="similarity">
    <text evidence="4">Belongs to the TonB-dependent receptor family.</text>
</comment>
<dbReference type="InterPro" id="IPR010104">
    <property type="entry name" value="TonB_rcpt_bac"/>
</dbReference>
<keyword evidence="9" id="KW-1185">Reference proteome</keyword>
<evidence type="ECO:0000313" key="9">
    <source>
        <dbReference type="Proteomes" id="UP000216101"/>
    </source>
</evidence>
<feature type="domain" description="TonB-dependent receptor plug" evidence="7">
    <location>
        <begin position="59"/>
        <end position="163"/>
    </location>
</feature>
<dbReference type="Proteomes" id="UP000216101">
    <property type="component" value="Unassembled WGS sequence"/>
</dbReference>
<evidence type="ECO:0000259" key="6">
    <source>
        <dbReference type="Pfam" id="PF00593"/>
    </source>
</evidence>
<evidence type="ECO:0000256" key="5">
    <source>
        <dbReference type="SAM" id="SignalP"/>
    </source>
</evidence>
<feature type="signal peptide" evidence="5">
    <location>
        <begin position="1"/>
        <end position="29"/>
    </location>
</feature>
<gene>
    <name evidence="8" type="ORF">CBP51_13035</name>
</gene>
<dbReference type="Pfam" id="PF07715">
    <property type="entry name" value="Plug"/>
    <property type="match status" value="1"/>
</dbReference>
<proteinExistence type="inferred from homology"/>
<comment type="caution">
    <text evidence="8">The sequence shown here is derived from an EMBL/GenBank/DDBJ whole genome shotgun (WGS) entry which is preliminary data.</text>
</comment>
<accession>A0A266QDG3</accession>
<feature type="chain" id="PRO_5013374726" evidence="5">
    <location>
        <begin position="30"/>
        <end position="1006"/>
    </location>
</feature>
<dbReference type="RefSeq" id="WP_170941676.1">
    <property type="nucleotide sequence ID" value="NZ_NHNI01000001.1"/>
</dbReference>
<evidence type="ECO:0000256" key="2">
    <source>
        <dbReference type="ARBA" id="ARBA00023136"/>
    </source>
</evidence>
<evidence type="ECO:0000256" key="3">
    <source>
        <dbReference type="ARBA" id="ARBA00023237"/>
    </source>
</evidence>
<dbReference type="PANTHER" id="PTHR40980">
    <property type="entry name" value="PLUG DOMAIN-CONTAINING PROTEIN"/>
    <property type="match status" value="1"/>
</dbReference>
<evidence type="ECO:0000259" key="7">
    <source>
        <dbReference type="Pfam" id="PF07715"/>
    </source>
</evidence>
<keyword evidence="3" id="KW-0998">Cell outer membrane</keyword>
<comment type="subcellular location">
    <subcellularLocation>
        <location evidence="1 4">Cell outer membrane</location>
    </subcellularLocation>
</comment>
<protein>
    <submittedName>
        <fullName evidence="8">TonB-dependent receptor</fullName>
    </submittedName>
</protein>
<dbReference type="NCBIfam" id="TIGR01782">
    <property type="entry name" value="TonB-Xanth-Caul"/>
    <property type="match status" value="1"/>
</dbReference>
<dbReference type="InterPro" id="IPR037066">
    <property type="entry name" value="Plug_dom_sf"/>
</dbReference>
<keyword evidence="8" id="KW-0675">Receptor</keyword>
<name>A0A266QDG3_9GAMM</name>
<dbReference type="EMBL" id="NHNI01000001">
    <property type="protein sequence ID" value="OZY87840.1"/>
    <property type="molecule type" value="Genomic_DNA"/>
</dbReference>
<dbReference type="InterPro" id="IPR012910">
    <property type="entry name" value="Plug_dom"/>
</dbReference>
<keyword evidence="2 4" id="KW-0472">Membrane</keyword>
<dbReference type="Gene3D" id="2.170.130.10">
    <property type="entry name" value="TonB-dependent receptor, plug domain"/>
    <property type="match status" value="1"/>
</dbReference>
<keyword evidence="4" id="KW-0798">TonB box</keyword>
<dbReference type="InterPro" id="IPR000531">
    <property type="entry name" value="Beta-barrel_TonB"/>
</dbReference>
<dbReference type="SUPFAM" id="SSF56935">
    <property type="entry name" value="Porins"/>
    <property type="match status" value="1"/>
</dbReference>